<evidence type="ECO:0000313" key="9">
    <source>
        <dbReference type="EMBL" id="UYZ08985.1"/>
    </source>
</evidence>
<evidence type="ECO:0000256" key="4">
    <source>
        <dbReference type="ARBA" id="ARBA00022692"/>
    </source>
</evidence>
<accession>A0A9X9KEI3</accession>
<feature type="transmembrane region" description="Helical" evidence="7">
    <location>
        <begin position="308"/>
        <end position="326"/>
    </location>
</feature>
<keyword evidence="4 7" id="KW-0812">Transmembrane</keyword>
<organism evidence="9 10">
    <name type="scientific">Agrobacterium salinitolerans</name>
    <dbReference type="NCBI Taxonomy" id="1183413"/>
    <lineage>
        <taxon>Bacteria</taxon>
        <taxon>Pseudomonadati</taxon>
        <taxon>Pseudomonadota</taxon>
        <taxon>Alphaproteobacteria</taxon>
        <taxon>Hyphomicrobiales</taxon>
        <taxon>Rhizobiaceae</taxon>
        <taxon>Rhizobium/Agrobacterium group</taxon>
        <taxon>Agrobacterium</taxon>
    </lineage>
</organism>
<feature type="transmembrane region" description="Helical" evidence="7">
    <location>
        <begin position="27"/>
        <end position="45"/>
    </location>
</feature>
<evidence type="ECO:0000256" key="1">
    <source>
        <dbReference type="ARBA" id="ARBA00004651"/>
    </source>
</evidence>
<dbReference type="GO" id="GO:0022857">
    <property type="term" value="F:transmembrane transporter activity"/>
    <property type="evidence" value="ECO:0007669"/>
    <property type="project" value="InterPro"/>
</dbReference>
<evidence type="ECO:0000256" key="2">
    <source>
        <dbReference type="ARBA" id="ARBA00022448"/>
    </source>
</evidence>
<feature type="domain" description="Major facilitator superfamily (MFS) profile" evidence="8">
    <location>
        <begin position="1"/>
        <end position="430"/>
    </location>
</feature>
<feature type="transmembrane region" description="Helical" evidence="7">
    <location>
        <begin position="145"/>
        <end position="166"/>
    </location>
</feature>
<dbReference type="PROSITE" id="PS50850">
    <property type="entry name" value="MFS"/>
    <property type="match status" value="1"/>
</dbReference>
<proteinExistence type="predicted"/>
<dbReference type="AlphaFoldDB" id="A0A9X9KEI3"/>
<feature type="transmembrane region" description="Helical" evidence="7">
    <location>
        <begin position="406"/>
        <end position="427"/>
    </location>
</feature>
<dbReference type="PANTHER" id="PTHR42718">
    <property type="entry name" value="MAJOR FACILITATOR SUPERFAMILY MULTIDRUG TRANSPORTER MFSC"/>
    <property type="match status" value="1"/>
</dbReference>
<dbReference type="GO" id="GO:0005886">
    <property type="term" value="C:plasma membrane"/>
    <property type="evidence" value="ECO:0007669"/>
    <property type="project" value="UniProtKB-SubCell"/>
</dbReference>
<protein>
    <submittedName>
        <fullName evidence="9">DHA2 family efflux MFS transporter permease subunit</fullName>
    </submittedName>
</protein>
<dbReference type="KEGG" id="asal:CFBP5507_14740"/>
<dbReference type="PANTHER" id="PTHR42718:SF46">
    <property type="entry name" value="BLR6921 PROTEIN"/>
    <property type="match status" value="1"/>
</dbReference>
<feature type="transmembrane region" description="Helical" evidence="7">
    <location>
        <begin position="57"/>
        <end position="76"/>
    </location>
</feature>
<dbReference type="RefSeq" id="WP_246666609.1">
    <property type="nucleotide sequence ID" value="NZ_CP109969.1"/>
</dbReference>
<dbReference type="InterPro" id="IPR036259">
    <property type="entry name" value="MFS_trans_sf"/>
</dbReference>
<evidence type="ECO:0000259" key="8">
    <source>
        <dbReference type="PROSITE" id="PS50850"/>
    </source>
</evidence>
<evidence type="ECO:0000313" key="10">
    <source>
        <dbReference type="Proteomes" id="UP000298735"/>
    </source>
</evidence>
<evidence type="ECO:0000256" key="6">
    <source>
        <dbReference type="ARBA" id="ARBA00023136"/>
    </source>
</evidence>
<evidence type="ECO:0000256" key="7">
    <source>
        <dbReference type="SAM" id="Phobius"/>
    </source>
</evidence>
<feature type="transmembrane region" description="Helical" evidence="7">
    <location>
        <begin position="115"/>
        <end position="133"/>
    </location>
</feature>
<feature type="transmembrane region" description="Helical" evidence="7">
    <location>
        <begin position="202"/>
        <end position="226"/>
    </location>
</feature>
<dbReference type="PRINTS" id="PR01036">
    <property type="entry name" value="TCRTETB"/>
</dbReference>
<name>A0A9X9KEI3_9HYPH</name>
<comment type="subcellular location">
    <subcellularLocation>
        <location evidence="1">Cell membrane</location>
        <topology evidence="1">Multi-pass membrane protein</topology>
    </subcellularLocation>
</comment>
<dbReference type="InterPro" id="IPR004638">
    <property type="entry name" value="EmrB-like"/>
</dbReference>
<feature type="transmembrane region" description="Helical" evidence="7">
    <location>
        <begin position="332"/>
        <end position="358"/>
    </location>
</feature>
<keyword evidence="2" id="KW-0813">Transport</keyword>
<dbReference type="InterPro" id="IPR020846">
    <property type="entry name" value="MFS_dom"/>
</dbReference>
<dbReference type="Gene3D" id="1.20.1720.10">
    <property type="entry name" value="Multidrug resistance protein D"/>
    <property type="match status" value="1"/>
</dbReference>
<keyword evidence="6 7" id="KW-0472">Membrane</keyword>
<dbReference type="InterPro" id="IPR011701">
    <property type="entry name" value="MFS"/>
</dbReference>
<feature type="transmembrane region" description="Helical" evidence="7">
    <location>
        <begin position="247"/>
        <end position="268"/>
    </location>
</feature>
<keyword evidence="3" id="KW-1003">Cell membrane</keyword>
<dbReference type="Pfam" id="PF07690">
    <property type="entry name" value="MFS_1"/>
    <property type="match status" value="1"/>
</dbReference>
<feature type="transmembrane region" description="Helical" evidence="7">
    <location>
        <begin position="178"/>
        <end position="196"/>
    </location>
</feature>
<sequence>MAMLDSTIANLALEAIRSDLAAPLSSAQWVATGYLIALAVSLPLTGWLGRRFGDGRLWKASILAFVLASIVCALAQTVTHLIVARCLQGLAAGLMVPAGQAVLASTAERRQLGRLMGIVGFAVALGPALGPAFGGMLIDTGSWRWLFLINVPVGAAALIGAARLVPPGKRSSGARIDVRGLILIGFGLPLLLYGAAEIGSGAASMLFIAILVTGAGLTFAFVVHAVRTPDPLIDVALLERSGFSASVMTAGLTGAVMYGGLLLLPIYLQRNLGQTPTEAGLMLMVMGLGSACILPAAGALTDRYGPRGVSMTGGGLLVLTTIPFVTSEPFGLPAIILVLVIRGAGLALAQMPAITAAYSEVDDTRTADAATLINIAQRLGGALGAIAMVAALGQSCVSALGMLYQVAFGALLVISVSALLAATRIAASHQGGKH</sequence>
<dbReference type="Proteomes" id="UP000298735">
    <property type="component" value="Chromosome Linear"/>
</dbReference>
<keyword evidence="5 7" id="KW-1133">Transmembrane helix</keyword>
<evidence type="ECO:0000256" key="5">
    <source>
        <dbReference type="ARBA" id="ARBA00022989"/>
    </source>
</evidence>
<feature type="transmembrane region" description="Helical" evidence="7">
    <location>
        <begin position="82"/>
        <end position="103"/>
    </location>
</feature>
<feature type="transmembrane region" description="Helical" evidence="7">
    <location>
        <begin position="280"/>
        <end position="301"/>
    </location>
</feature>
<evidence type="ECO:0000256" key="3">
    <source>
        <dbReference type="ARBA" id="ARBA00022475"/>
    </source>
</evidence>
<feature type="transmembrane region" description="Helical" evidence="7">
    <location>
        <begin position="379"/>
        <end position="400"/>
    </location>
</feature>
<dbReference type="Gene3D" id="1.20.1250.20">
    <property type="entry name" value="MFS general substrate transporter like domains"/>
    <property type="match status" value="1"/>
</dbReference>
<dbReference type="EMBL" id="CP109969">
    <property type="protein sequence ID" value="UYZ08985.1"/>
    <property type="molecule type" value="Genomic_DNA"/>
</dbReference>
<reference evidence="9" key="1">
    <citation type="submission" date="2022-10" db="EMBL/GenBank/DDBJ databases">
        <title>Complete genome sequence of Agrobacterium salinitolerans CFBP5507.</title>
        <authorList>
            <person name="Tchabashvili S."/>
            <person name="Yen H.-C."/>
            <person name="Haryono M."/>
            <person name="Lin Y.-C."/>
            <person name="Lai E.-M."/>
            <person name="Kuo C.-H."/>
        </authorList>
    </citation>
    <scope>NUCLEOTIDE SEQUENCE</scope>
    <source>
        <strain evidence="9">CFBP5507</strain>
    </source>
</reference>
<dbReference type="SUPFAM" id="SSF103473">
    <property type="entry name" value="MFS general substrate transporter"/>
    <property type="match status" value="1"/>
</dbReference>
<gene>
    <name evidence="9" type="ORF">CFBP5507_14740</name>
</gene>
<dbReference type="NCBIfam" id="TIGR00711">
    <property type="entry name" value="efflux_EmrB"/>
    <property type="match status" value="1"/>
</dbReference>